<proteinExistence type="predicted"/>
<sequence>MTIEYKKAFLKLLQVTATYHKRHKVFEDLVSCTAISLHNSVRFDQELENRYLNIIAGYEKEDVSNMAKLMALVVMALEAERCDFLGSVFMELDMGDKYRGQFFTPWDIARMMASIQLHGISERFPDRGFITLQEPASGAGCMVIAFAEEFAQRGYSPHEQLWVSVTDVDPLAADMSYVQLSLCGIPAEVITGNALTLKSWRTIYTPAHYTGRWSVRLNGHEKHDA</sequence>
<dbReference type="EMBL" id="LN907829">
    <property type="protein sequence ID" value="CUU26257.1"/>
    <property type="molecule type" value="Genomic_DNA"/>
</dbReference>
<dbReference type="Proteomes" id="UP000059419">
    <property type="component" value="Plasmid pEM02"/>
</dbReference>
<gene>
    <name evidence="1" type="ORF">EM595_p1010</name>
</gene>
<dbReference type="PATRIC" id="fig|1619313.3.peg.4195"/>
<protein>
    <recommendedName>
        <fullName evidence="3">DNA methylase adenine-specific domain-containing protein</fullName>
    </recommendedName>
</protein>
<reference evidence="2" key="1">
    <citation type="submission" date="2015-11" db="EMBL/GenBank/DDBJ databases">
        <authorList>
            <person name="Blom J."/>
        </authorList>
    </citation>
    <scope>NUCLEOTIDE SEQUENCE [LARGE SCALE GENOMIC DNA]</scope>
    <source>
        <plasmid evidence="2">pEM02</plasmid>
    </source>
</reference>
<dbReference type="SUPFAM" id="SSF53335">
    <property type="entry name" value="S-adenosyl-L-methionine-dependent methyltransferases"/>
    <property type="match status" value="1"/>
</dbReference>
<keyword evidence="2" id="KW-1185">Reference proteome</keyword>
<name>A0A0U5GTX1_9GAMM</name>
<dbReference type="InterPro" id="IPR029063">
    <property type="entry name" value="SAM-dependent_MTases_sf"/>
</dbReference>
<accession>A0A0U5GTX1</accession>
<dbReference type="KEGG" id="ege:EM595_p1010"/>
<dbReference type="Gene3D" id="3.40.50.150">
    <property type="entry name" value="Vaccinia Virus protein VP39"/>
    <property type="match status" value="1"/>
</dbReference>
<evidence type="ECO:0008006" key="3">
    <source>
        <dbReference type="Google" id="ProtNLM"/>
    </source>
</evidence>
<geneLocation type="plasmid" evidence="2">
    <name>pEM02</name>
</geneLocation>
<dbReference type="OrthoDB" id="9784823at2"/>
<dbReference type="AlphaFoldDB" id="A0A0U5GTX1"/>
<dbReference type="RefSeq" id="WP_067437072.1">
    <property type="nucleotide sequence ID" value="NZ_JACSXD010000012.1"/>
</dbReference>
<evidence type="ECO:0000313" key="2">
    <source>
        <dbReference type="Proteomes" id="UP000059419"/>
    </source>
</evidence>
<evidence type="ECO:0000313" key="1">
    <source>
        <dbReference type="EMBL" id="CUU26257.1"/>
    </source>
</evidence>
<organism evidence="1 2">
    <name type="scientific">Duffyella gerundensis</name>
    <dbReference type="NCBI Taxonomy" id="1619313"/>
    <lineage>
        <taxon>Bacteria</taxon>
        <taxon>Pseudomonadati</taxon>
        <taxon>Pseudomonadota</taxon>
        <taxon>Gammaproteobacteria</taxon>
        <taxon>Enterobacterales</taxon>
        <taxon>Erwiniaceae</taxon>
        <taxon>Duffyella</taxon>
    </lineage>
</organism>